<dbReference type="GO" id="GO:0015074">
    <property type="term" value="P:DNA integration"/>
    <property type="evidence" value="ECO:0007669"/>
    <property type="project" value="UniProtKB-KW"/>
</dbReference>
<protein>
    <submittedName>
        <fullName evidence="9">Site-specific integrase</fullName>
    </submittedName>
</protein>
<gene>
    <name evidence="9" type="ORF">MM35RIKEN_24240</name>
</gene>
<dbReference type="Pfam" id="PF00589">
    <property type="entry name" value="Phage_integrase"/>
    <property type="match status" value="1"/>
</dbReference>
<comment type="similarity">
    <text evidence="2">Belongs to the 'phage' integrase family.</text>
</comment>
<dbReference type="InterPro" id="IPR050090">
    <property type="entry name" value="Tyrosine_recombinase_XerCD"/>
</dbReference>
<keyword evidence="5" id="KW-0233">DNA recombination</keyword>
<evidence type="ECO:0000259" key="7">
    <source>
        <dbReference type="PROSITE" id="PS51898"/>
    </source>
</evidence>
<evidence type="ECO:0000256" key="4">
    <source>
        <dbReference type="ARBA" id="ARBA00023125"/>
    </source>
</evidence>
<accession>A0A810Q1Y8</accession>
<reference evidence="9" key="1">
    <citation type="submission" date="2020-09" db="EMBL/GenBank/DDBJ databases">
        <title>New species isolated from human feces.</title>
        <authorList>
            <person name="Kitahara M."/>
            <person name="Shigeno Y."/>
            <person name="Shime M."/>
            <person name="Matsumoto Y."/>
            <person name="Nakamura S."/>
            <person name="Motooka D."/>
            <person name="Fukuoka S."/>
            <person name="Nishikawa H."/>
            <person name="Benno Y."/>
        </authorList>
    </citation>
    <scope>NUCLEOTIDE SEQUENCE</scope>
    <source>
        <strain evidence="9">MM35</strain>
        <plasmid evidence="9">pMM35_02</plasmid>
    </source>
</reference>
<keyword evidence="3" id="KW-0229">DNA integration</keyword>
<geneLocation type="plasmid" evidence="9 10">
    <name>pMM35_02</name>
</geneLocation>
<evidence type="ECO:0000256" key="5">
    <source>
        <dbReference type="ARBA" id="ARBA00023172"/>
    </source>
</evidence>
<dbReference type="Pfam" id="PF14659">
    <property type="entry name" value="Phage_int_SAM_3"/>
    <property type="match status" value="1"/>
</dbReference>
<dbReference type="GO" id="GO:0003677">
    <property type="term" value="F:DNA binding"/>
    <property type="evidence" value="ECO:0007669"/>
    <property type="project" value="UniProtKB-UniRule"/>
</dbReference>
<organism evidence="9 10">
    <name type="scientific">Vescimonas fastidiosa</name>
    <dbReference type="NCBI Taxonomy" id="2714353"/>
    <lineage>
        <taxon>Bacteria</taxon>
        <taxon>Bacillati</taxon>
        <taxon>Bacillota</taxon>
        <taxon>Clostridia</taxon>
        <taxon>Eubacteriales</taxon>
        <taxon>Oscillospiraceae</taxon>
        <taxon>Vescimonas</taxon>
    </lineage>
</organism>
<dbReference type="InterPro" id="IPR004107">
    <property type="entry name" value="Integrase_SAM-like_N"/>
</dbReference>
<sequence length="394" mass="46193">MGKNLKGRECGKGICQRKDGKYSARYNNKHGRRLEKHFDTLVEARNWLADAKYNDRHDVITTDSEMTVEEWYTYWMGNLICDLALNTRRNYEERYRINIRPVIGAMRICDVKPMHCKAVLNRMELKYAGSTIRQAYIAMGTMFRAAVMNDILIKHPMNGVRYTKPVRAVDDIKFLTVDEQEKFMEVARQSHNYRQYLLLLETGLRTSELIGLTWDAIDWEKRTLTINKALEYRHDQHCWRAGPPKSKKSYRTIPLTAKAYNVLLECYGERYERKEAEIMSCCLEYIDRRTGEKNTLFMHDLVFVNWRTGEPAKNSSYDTHLYKLCDKAGIKRFCMHALRHTYATRAIEYGMPPKTLQKLLGHASIKTTMDRYVHVSEDFMLSAVRIFETKGEAG</sequence>
<dbReference type="InterPro" id="IPR010998">
    <property type="entry name" value="Integrase_recombinase_N"/>
</dbReference>
<keyword evidence="10" id="KW-1185">Reference proteome</keyword>
<dbReference type="PROSITE" id="PS51898">
    <property type="entry name" value="TYR_RECOMBINASE"/>
    <property type="match status" value="1"/>
</dbReference>
<dbReference type="InterPro" id="IPR013762">
    <property type="entry name" value="Integrase-like_cat_sf"/>
</dbReference>
<feature type="domain" description="Tyr recombinase" evidence="7">
    <location>
        <begin position="170"/>
        <end position="385"/>
    </location>
</feature>
<dbReference type="EMBL" id="AP023417">
    <property type="protein sequence ID" value="BCK80232.1"/>
    <property type="molecule type" value="Genomic_DNA"/>
</dbReference>
<evidence type="ECO:0000256" key="1">
    <source>
        <dbReference type="ARBA" id="ARBA00003283"/>
    </source>
</evidence>
<dbReference type="InterPro" id="IPR011010">
    <property type="entry name" value="DNA_brk_join_enz"/>
</dbReference>
<dbReference type="CDD" id="cd01189">
    <property type="entry name" value="INT_ICEBs1_C_like"/>
    <property type="match status" value="1"/>
</dbReference>
<dbReference type="SUPFAM" id="SSF56349">
    <property type="entry name" value="DNA breaking-rejoining enzymes"/>
    <property type="match status" value="1"/>
</dbReference>
<dbReference type="Gene3D" id="1.10.150.130">
    <property type="match status" value="1"/>
</dbReference>
<evidence type="ECO:0000256" key="2">
    <source>
        <dbReference type="ARBA" id="ARBA00008857"/>
    </source>
</evidence>
<dbReference type="InterPro" id="IPR002104">
    <property type="entry name" value="Integrase_catalytic"/>
</dbReference>
<dbReference type="KEGG" id="vfa:MM35RIKEN_24240"/>
<dbReference type="RefSeq" id="WP_212822257.1">
    <property type="nucleotide sequence ID" value="NZ_AP023417.1"/>
</dbReference>
<feature type="domain" description="Core-binding (CB)" evidence="8">
    <location>
        <begin position="66"/>
        <end position="147"/>
    </location>
</feature>
<proteinExistence type="inferred from homology"/>
<dbReference type="Gene3D" id="1.10.443.10">
    <property type="entry name" value="Intergrase catalytic core"/>
    <property type="match status" value="1"/>
</dbReference>
<evidence type="ECO:0000313" key="9">
    <source>
        <dbReference type="EMBL" id="BCK80232.1"/>
    </source>
</evidence>
<evidence type="ECO:0000259" key="8">
    <source>
        <dbReference type="PROSITE" id="PS51900"/>
    </source>
</evidence>
<name>A0A810Q1Y8_9FIRM</name>
<comment type="function">
    <text evidence="1">Site-specific tyrosine recombinase, which acts by catalyzing the cutting and rejoining of the recombining DNA molecules.</text>
</comment>
<keyword evidence="9" id="KW-0614">Plasmid</keyword>
<evidence type="ECO:0000256" key="6">
    <source>
        <dbReference type="PROSITE-ProRule" id="PRU01248"/>
    </source>
</evidence>
<dbReference type="PANTHER" id="PTHR30349">
    <property type="entry name" value="PHAGE INTEGRASE-RELATED"/>
    <property type="match status" value="1"/>
</dbReference>
<dbReference type="PROSITE" id="PS51900">
    <property type="entry name" value="CB"/>
    <property type="match status" value="1"/>
</dbReference>
<dbReference type="GO" id="GO:0006310">
    <property type="term" value="P:DNA recombination"/>
    <property type="evidence" value="ECO:0007669"/>
    <property type="project" value="UniProtKB-KW"/>
</dbReference>
<dbReference type="Proteomes" id="UP000681343">
    <property type="component" value="Plasmid pMM35_02"/>
</dbReference>
<dbReference type="PANTHER" id="PTHR30349:SF64">
    <property type="entry name" value="PROPHAGE INTEGRASE INTD-RELATED"/>
    <property type="match status" value="1"/>
</dbReference>
<dbReference type="AlphaFoldDB" id="A0A810Q1Y8"/>
<dbReference type="InterPro" id="IPR044068">
    <property type="entry name" value="CB"/>
</dbReference>
<keyword evidence="4 6" id="KW-0238">DNA-binding</keyword>
<evidence type="ECO:0000313" key="10">
    <source>
        <dbReference type="Proteomes" id="UP000681343"/>
    </source>
</evidence>
<evidence type="ECO:0000256" key="3">
    <source>
        <dbReference type="ARBA" id="ARBA00022908"/>
    </source>
</evidence>